<dbReference type="AlphaFoldDB" id="G2PRH3"/>
<dbReference type="InterPro" id="IPR014922">
    <property type="entry name" value="YdhG-like"/>
</dbReference>
<dbReference type="KEGG" id="mrs:Murru_0366"/>
<name>G2PRH3_ALLRU</name>
<dbReference type="HOGENOM" id="CLU_116201_0_0_10"/>
<feature type="domain" description="YdhG-like" evidence="1">
    <location>
        <begin position="29"/>
        <end position="123"/>
    </location>
</feature>
<organism evidence="2 3">
    <name type="scientific">Allomuricauda ruestringensis (strain DSM 13258 / CIP 107369 / LMG 19739 / B1)</name>
    <name type="common">Muricauda ruestringensis</name>
    <dbReference type="NCBI Taxonomy" id="886377"/>
    <lineage>
        <taxon>Bacteria</taxon>
        <taxon>Pseudomonadati</taxon>
        <taxon>Bacteroidota</taxon>
        <taxon>Flavobacteriia</taxon>
        <taxon>Flavobacteriales</taxon>
        <taxon>Flavobacteriaceae</taxon>
        <taxon>Flagellimonas</taxon>
    </lineage>
</organism>
<dbReference type="Gene3D" id="3.90.1150.200">
    <property type="match status" value="1"/>
</dbReference>
<keyword evidence="3" id="KW-1185">Reference proteome</keyword>
<gene>
    <name evidence="2" type="ordered locus">Murru_0366</name>
</gene>
<evidence type="ECO:0000313" key="3">
    <source>
        <dbReference type="Proteomes" id="UP000008908"/>
    </source>
</evidence>
<proteinExistence type="predicted"/>
<dbReference type="STRING" id="886377.Murru_0366"/>
<dbReference type="Pfam" id="PF13376">
    <property type="entry name" value="OmdA"/>
    <property type="match status" value="1"/>
</dbReference>
<evidence type="ECO:0000313" key="2">
    <source>
        <dbReference type="EMBL" id="AEM69422.1"/>
    </source>
</evidence>
<reference evidence="2 3" key="2">
    <citation type="journal article" date="2012" name="Stand. Genomic Sci.">
        <title>Complete genome sequence of the facultatively anaerobic, appendaged bacterium Muricauda ruestringensis type strain (B1(T)).</title>
        <authorList>
            <person name="Huntemann M."/>
            <person name="Teshima H."/>
            <person name="Lapidus A."/>
            <person name="Nolan M."/>
            <person name="Lucas S."/>
            <person name="Hammon N."/>
            <person name="Deshpande S."/>
            <person name="Cheng J.F."/>
            <person name="Tapia R."/>
            <person name="Goodwin L.A."/>
            <person name="Pitluck S."/>
            <person name="Liolios K."/>
            <person name="Pagani I."/>
            <person name="Ivanova N."/>
            <person name="Mavromatis K."/>
            <person name="Mikhailova N."/>
            <person name="Pati A."/>
            <person name="Chen A."/>
            <person name="Palaniappan K."/>
            <person name="Land M."/>
            <person name="Hauser L."/>
            <person name="Pan C."/>
            <person name="Brambilla E.M."/>
            <person name="Rohde M."/>
            <person name="Spring S."/>
            <person name="Goker M."/>
            <person name="Detter J.C."/>
            <person name="Bristow J."/>
            <person name="Eisen J.A."/>
            <person name="Markowitz V."/>
            <person name="Hugenholtz P."/>
            <person name="Kyrpides N.C."/>
            <person name="Klenk H.P."/>
            <person name="Woyke T."/>
        </authorList>
    </citation>
    <scope>NUCLEOTIDE SEQUENCE [LARGE SCALE GENOMIC DNA]</scope>
    <source>
        <strain evidence="3">DSM 13258 / LMG 19739 / B1</strain>
    </source>
</reference>
<protein>
    <recommendedName>
        <fullName evidence="1">YdhG-like domain-containing protein</fullName>
    </recommendedName>
</protein>
<dbReference type="Proteomes" id="UP000008908">
    <property type="component" value="Chromosome"/>
</dbReference>
<dbReference type="eggNOG" id="COG4430">
    <property type="taxonomic scope" value="Bacteria"/>
</dbReference>
<evidence type="ECO:0000259" key="1">
    <source>
        <dbReference type="Pfam" id="PF08818"/>
    </source>
</evidence>
<sequence>MRTYRYSNQIVVEKSEKLEGYYEKEHPFREGIAFLREIALKTEATEDFKWGMPAYTLNGKNVFGICKFKGHFGIWFFNGVFLNDPKKVLENAQEGKTKGMRHWKFHSLDEVDGKTVLSYMVEALENQKKGQEVKAEGTSKVVIPELLQSELTKNATLKGAFEKFTPYKQKEFCEYIAEAKQEKTKLRRLAKILPMISKGVGLNDAYR</sequence>
<dbReference type="EMBL" id="CP002999">
    <property type="protein sequence ID" value="AEM69422.1"/>
    <property type="molecule type" value="Genomic_DNA"/>
</dbReference>
<accession>G2PRH3</accession>
<dbReference type="SUPFAM" id="SSF159888">
    <property type="entry name" value="YdhG-like"/>
    <property type="match status" value="1"/>
</dbReference>
<reference evidence="3" key="1">
    <citation type="submission" date="2011-08" db="EMBL/GenBank/DDBJ databases">
        <title>The complete genome of Muricauda ruestringensis DSM 13258.</title>
        <authorList>
            <person name="Lucas S."/>
            <person name="Han J."/>
            <person name="Lapidus A."/>
            <person name="Bruce D."/>
            <person name="Goodwin L."/>
            <person name="Pitluck S."/>
            <person name="Peters L."/>
            <person name="Kyrpides N."/>
            <person name="Mavromatis K."/>
            <person name="Ivanova N."/>
            <person name="Ovchinnikova G."/>
            <person name="Teshima H."/>
            <person name="Detter J.C."/>
            <person name="Tapia R."/>
            <person name="Han C."/>
            <person name="Land M."/>
            <person name="Hauser L."/>
            <person name="Markowitz V."/>
            <person name="Cheng J.-F."/>
            <person name="Hugenholtz P."/>
            <person name="Woyke T."/>
            <person name="Wu D."/>
            <person name="Spring S."/>
            <person name="Schroeder M."/>
            <person name="Brambilla E."/>
            <person name="Klenk H.-P."/>
            <person name="Eisen J.A."/>
        </authorList>
    </citation>
    <scope>NUCLEOTIDE SEQUENCE [LARGE SCALE GENOMIC DNA]</scope>
    <source>
        <strain evidence="3">DSM 13258 / LMG 19739 / B1</strain>
    </source>
</reference>
<dbReference type="Pfam" id="PF08818">
    <property type="entry name" value="DUF1801"/>
    <property type="match status" value="1"/>
</dbReference>